<dbReference type="InterPro" id="IPR029787">
    <property type="entry name" value="Nucleotide_cyclase"/>
</dbReference>
<dbReference type="SMART" id="SM00267">
    <property type="entry name" value="GGDEF"/>
    <property type="match status" value="1"/>
</dbReference>
<dbReference type="InterPro" id="IPR000160">
    <property type="entry name" value="GGDEF_dom"/>
</dbReference>
<dbReference type="InterPro" id="IPR043128">
    <property type="entry name" value="Rev_trsase/Diguanyl_cyclase"/>
</dbReference>
<proteinExistence type="predicted"/>
<feature type="domain" description="GGDEF" evidence="1">
    <location>
        <begin position="1"/>
        <end position="103"/>
    </location>
</feature>
<name>A0A645H743_9ZZZZ</name>
<dbReference type="PANTHER" id="PTHR45138:SF9">
    <property type="entry name" value="DIGUANYLATE CYCLASE DGCM-RELATED"/>
    <property type="match status" value="1"/>
</dbReference>
<keyword evidence="2" id="KW-0808">Transferase</keyword>
<dbReference type="EMBL" id="VSSQ01088120">
    <property type="protein sequence ID" value="MPN34857.1"/>
    <property type="molecule type" value="Genomic_DNA"/>
</dbReference>
<dbReference type="NCBIfam" id="TIGR00254">
    <property type="entry name" value="GGDEF"/>
    <property type="match status" value="1"/>
</dbReference>
<dbReference type="EC" id="2.7.7.65" evidence="2"/>
<comment type="caution">
    <text evidence="2">The sequence shown here is derived from an EMBL/GenBank/DDBJ whole genome shotgun (WGS) entry which is preliminary data.</text>
</comment>
<protein>
    <submittedName>
        <fullName evidence="2">Putative diguanylate cyclase DgcT</fullName>
        <ecNumber evidence="2">2.7.7.65</ecNumber>
    </submittedName>
</protein>
<accession>A0A645H743</accession>
<evidence type="ECO:0000313" key="2">
    <source>
        <dbReference type="EMBL" id="MPN34857.1"/>
    </source>
</evidence>
<sequence length="104" mass="11351">MSGQVGRPGDLVARYGGEEFAILLPLTERRAARLMAEELRCLIEGLHLAHPHSLVAPVVTISIGGMTLTPTGGQVLPELFNRADAALYEAKRQGRNRVFWQDGD</sequence>
<reference evidence="2" key="1">
    <citation type="submission" date="2019-08" db="EMBL/GenBank/DDBJ databases">
        <authorList>
            <person name="Kucharzyk K."/>
            <person name="Murdoch R.W."/>
            <person name="Higgins S."/>
            <person name="Loffler F."/>
        </authorList>
    </citation>
    <scope>NUCLEOTIDE SEQUENCE</scope>
</reference>
<dbReference type="Gene3D" id="3.30.70.270">
    <property type="match status" value="1"/>
</dbReference>
<dbReference type="CDD" id="cd01949">
    <property type="entry name" value="GGDEF"/>
    <property type="match status" value="1"/>
</dbReference>
<dbReference type="Pfam" id="PF00990">
    <property type="entry name" value="GGDEF"/>
    <property type="match status" value="1"/>
</dbReference>
<dbReference type="AlphaFoldDB" id="A0A645H743"/>
<dbReference type="InterPro" id="IPR050469">
    <property type="entry name" value="Diguanylate_Cyclase"/>
</dbReference>
<dbReference type="GO" id="GO:1902201">
    <property type="term" value="P:negative regulation of bacterial-type flagellum-dependent cell motility"/>
    <property type="evidence" value="ECO:0007669"/>
    <property type="project" value="TreeGrafter"/>
</dbReference>
<evidence type="ECO:0000259" key="1">
    <source>
        <dbReference type="PROSITE" id="PS50887"/>
    </source>
</evidence>
<dbReference type="PANTHER" id="PTHR45138">
    <property type="entry name" value="REGULATORY COMPONENTS OF SENSORY TRANSDUCTION SYSTEM"/>
    <property type="match status" value="1"/>
</dbReference>
<dbReference type="GO" id="GO:0052621">
    <property type="term" value="F:diguanylate cyclase activity"/>
    <property type="evidence" value="ECO:0007669"/>
    <property type="project" value="UniProtKB-EC"/>
</dbReference>
<organism evidence="2">
    <name type="scientific">bioreactor metagenome</name>
    <dbReference type="NCBI Taxonomy" id="1076179"/>
    <lineage>
        <taxon>unclassified sequences</taxon>
        <taxon>metagenomes</taxon>
        <taxon>ecological metagenomes</taxon>
    </lineage>
</organism>
<dbReference type="SUPFAM" id="SSF55073">
    <property type="entry name" value="Nucleotide cyclase"/>
    <property type="match status" value="1"/>
</dbReference>
<dbReference type="GO" id="GO:0043709">
    <property type="term" value="P:cell adhesion involved in single-species biofilm formation"/>
    <property type="evidence" value="ECO:0007669"/>
    <property type="project" value="TreeGrafter"/>
</dbReference>
<keyword evidence="2" id="KW-0548">Nucleotidyltransferase</keyword>
<gene>
    <name evidence="2" type="primary">dgcT_7</name>
    <name evidence="2" type="ORF">SDC9_182351</name>
</gene>
<dbReference type="PROSITE" id="PS50887">
    <property type="entry name" value="GGDEF"/>
    <property type="match status" value="1"/>
</dbReference>
<dbReference type="GO" id="GO:0005886">
    <property type="term" value="C:plasma membrane"/>
    <property type="evidence" value="ECO:0007669"/>
    <property type="project" value="TreeGrafter"/>
</dbReference>